<sequence>MHSAIPLPSDTPESIARIAQIGHAVGAAVFVTGIGDRIEAANQKYRVIFPCCSFDDRPEFGAAFLQSVEAGINADSCLVADPFSYLRSIERFRLSERASFIKSWGNRRAFCLHYRCGDWTTRLTISIDDQYSALEKTLRDVSDVELFISMQAANATLIGALDESPQPTAFVFSDSRLSYWNRAMLKHLQTGAGLAISDDGRLIASGQDATLFASAVASRATAGGRPVVLALDAHHGHAAQLSTVSTAGPGLAMVQLPAPVIEDSALITLLCGLGFPPGRARIAVSIGAGMNVESVAAKHSITVSTVRTEIKNISKFIEVKKLSASKGIRSISDLVSKLASVAGSTSLIN</sequence>
<evidence type="ECO:0000313" key="2">
    <source>
        <dbReference type="Proteomes" id="UP001227317"/>
    </source>
</evidence>
<name>A0ABU0WD86_9PROT</name>
<gene>
    <name evidence="1" type="ORF">QSG27_05525</name>
</gene>
<evidence type="ECO:0000313" key="1">
    <source>
        <dbReference type="EMBL" id="MDQ2102153.1"/>
    </source>
</evidence>
<proteinExistence type="predicted"/>
<protein>
    <recommendedName>
        <fullName evidence="3">HTH luxR-type domain-containing protein</fullName>
    </recommendedName>
</protein>
<organism evidence="1 2">
    <name type="scientific">Azospirillum isscasi</name>
    <dbReference type="NCBI Taxonomy" id="3053926"/>
    <lineage>
        <taxon>Bacteria</taxon>
        <taxon>Pseudomonadati</taxon>
        <taxon>Pseudomonadota</taxon>
        <taxon>Alphaproteobacteria</taxon>
        <taxon>Rhodospirillales</taxon>
        <taxon>Azospirillaceae</taxon>
        <taxon>Azospirillum</taxon>
    </lineage>
</organism>
<comment type="caution">
    <text evidence="1">The sequence shown here is derived from an EMBL/GenBank/DDBJ whole genome shotgun (WGS) entry which is preliminary data.</text>
</comment>
<dbReference type="EMBL" id="JAUJFI010000015">
    <property type="protein sequence ID" value="MDQ2102153.1"/>
    <property type="molecule type" value="Genomic_DNA"/>
</dbReference>
<reference evidence="1 2" key="1">
    <citation type="submission" date="2023-06" db="EMBL/GenBank/DDBJ databases">
        <title>Azospirillum isscasensis sp.nov, a bacterium isolated from rhizosphere soil of rice.</title>
        <authorList>
            <person name="Wang H."/>
        </authorList>
    </citation>
    <scope>NUCLEOTIDE SEQUENCE [LARGE SCALE GENOMIC DNA]</scope>
    <source>
        <strain evidence="1 2">C340-1</strain>
    </source>
</reference>
<dbReference type="Proteomes" id="UP001227317">
    <property type="component" value="Unassembled WGS sequence"/>
</dbReference>
<evidence type="ECO:0008006" key="3">
    <source>
        <dbReference type="Google" id="ProtNLM"/>
    </source>
</evidence>
<keyword evidence="2" id="KW-1185">Reference proteome</keyword>
<dbReference type="RefSeq" id="WP_306704135.1">
    <property type="nucleotide sequence ID" value="NZ_JAUJFI010000015.1"/>
</dbReference>
<accession>A0ABU0WD86</accession>